<evidence type="ECO:0000313" key="2">
    <source>
        <dbReference type="EMBL" id="KXZ52660.1"/>
    </source>
</evidence>
<keyword evidence="3" id="KW-1185">Reference proteome</keyword>
<comment type="caution">
    <text evidence="2">The sequence shown here is derived from an EMBL/GenBank/DDBJ whole genome shotgun (WGS) entry which is preliminary data.</text>
</comment>
<reference evidence="3" key="1">
    <citation type="journal article" date="2016" name="Nat. Commun.">
        <title>The Gonium pectorale genome demonstrates co-option of cell cycle regulation during the evolution of multicellularity.</title>
        <authorList>
            <person name="Hanschen E.R."/>
            <person name="Marriage T.N."/>
            <person name="Ferris P.J."/>
            <person name="Hamaji T."/>
            <person name="Toyoda A."/>
            <person name="Fujiyama A."/>
            <person name="Neme R."/>
            <person name="Noguchi H."/>
            <person name="Minakuchi Y."/>
            <person name="Suzuki M."/>
            <person name="Kawai-Toyooka H."/>
            <person name="Smith D.R."/>
            <person name="Sparks H."/>
            <person name="Anderson J."/>
            <person name="Bakaric R."/>
            <person name="Luria V."/>
            <person name="Karger A."/>
            <person name="Kirschner M.W."/>
            <person name="Durand P.M."/>
            <person name="Michod R.E."/>
            <person name="Nozaki H."/>
            <person name="Olson B.J."/>
        </authorList>
    </citation>
    <scope>NUCLEOTIDE SEQUENCE [LARGE SCALE GENOMIC DNA]</scope>
    <source>
        <strain evidence="3">NIES-2863</strain>
    </source>
</reference>
<name>A0A150GTI0_GONPE</name>
<dbReference type="AlphaFoldDB" id="A0A150GTI0"/>
<dbReference type="GO" id="GO:0005524">
    <property type="term" value="F:ATP binding"/>
    <property type="evidence" value="ECO:0007669"/>
    <property type="project" value="InterPro"/>
</dbReference>
<evidence type="ECO:0000259" key="1">
    <source>
        <dbReference type="PROSITE" id="PS50011"/>
    </source>
</evidence>
<organism evidence="2 3">
    <name type="scientific">Gonium pectorale</name>
    <name type="common">Green alga</name>
    <dbReference type="NCBI Taxonomy" id="33097"/>
    <lineage>
        <taxon>Eukaryota</taxon>
        <taxon>Viridiplantae</taxon>
        <taxon>Chlorophyta</taxon>
        <taxon>core chlorophytes</taxon>
        <taxon>Chlorophyceae</taxon>
        <taxon>CS clade</taxon>
        <taxon>Chlamydomonadales</taxon>
        <taxon>Volvocaceae</taxon>
        <taxon>Gonium</taxon>
    </lineage>
</organism>
<dbReference type="OrthoDB" id="562647at2759"/>
<dbReference type="Gene3D" id="3.30.200.20">
    <property type="entry name" value="Phosphorylase Kinase, domain 1"/>
    <property type="match status" value="1"/>
</dbReference>
<evidence type="ECO:0000313" key="3">
    <source>
        <dbReference type="Proteomes" id="UP000075714"/>
    </source>
</evidence>
<proteinExistence type="predicted"/>
<dbReference type="InterPro" id="IPR011009">
    <property type="entry name" value="Kinase-like_dom_sf"/>
</dbReference>
<dbReference type="EMBL" id="LSYV01000010">
    <property type="protein sequence ID" value="KXZ52660.1"/>
    <property type="molecule type" value="Genomic_DNA"/>
</dbReference>
<dbReference type="PROSITE" id="PS50011">
    <property type="entry name" value="PROTEIN_KINASE_DOM"/>
    <property type="match status" value="1"/>
</dbReference>
<dbReference type="Proteomes" id="UP000075714">
    <property type="component" value="Unassembled WGS sequence"/>
</dbReference>
<gene>
    <name evidence="2" type="ORF">GPECTOR_9g705</name>
</gene>
<protein>
    <recommendedName>
        <fullName evidence="1">Protein kinase domain-containing protein</fullName>
    </recommendedName>
</protein>
<dbReference type="SUPFAM" id="SSF56112">
    <property type="entry name" value="Protein kinase-like (PK-like)"/>
    <property type="match status" value="1"/>
</dbReference>
<accession>A0A150GTI0</accession>
<feature type="domain" description="Protein kinase" evidence="1">
    <location>
        <begin position="552"/>
        <end position="630"/>
    </location>
</feature>
<sequence length="630" mass="63899">MDVRMRRNAFGITAGWKELLKPENHGFGLADKIAAAAAAGSVGSGPGRPPAWRGRPVLVLADLALVNLPPAPPANWPPGLLRNTHSYVGIDRSGAGGLQMVGLRSTLVLTEGDVRYLAYWYRLGSSLDAAERQRAAWLQNILEPLQLIGDEDGGLTQRVQIWGGFLYSFNGSLTPIPVRTPSMPADFDCWSAAVPGLLPPLLQQLQRTADSGNASSGDDAAATVRSQVSAAVSAQRPLPIGSFAVAENAAELLELLQDGAALSYNVTLAGPAAGPAVSLDISGLPLVRRVVAAGGSSDGGNGGSPAPVSLLAHRLVVKGALPPLPAVGRSDVVEALKEWEDGDAAAQEAAAGLQAWTDRCAINEAAAGSGDGAAGNASSLAASDAWAQATAALVPLELLNCTLELPADALHLLRVFNDPDACSGNNGTATPAAAATIACSGTATGGGKLGLLSALLGQALLLQGQALVAAKGPPSGTVPAQVLRMRAAAAAAVTSGGAIVTGGSDKSGVVATGRLGSLASSIEAMMQSCQDVMTAAAGELGAQHAARSGKRQQRPRMLGRGAFGVVYLDTWKGLPAAVKVVLLDPVDPEKRLAQLASEVAIAAHLSHPNVVTTYDFSLSAVSAAASEEAQ</sequence>
<dbReference type="GO" id="GO:0004672">
    <property type="term" value="F:protein kinase activity"/>
    <property type="evidence" value="ECO:0007669"/>
    <property type="project" value="InterPro"/>
</dbReference>
<dbReference type="InterPro" id="IPR000719">
    <property type="entry name" value="Prot_kinase_dom"/>
</dbReference>